<comment type="subcellular location">
    <subcellularLocation>
        <location evidence="2">Cytoplasm</location>
    </subcellularLocation>
    <subcellularLocation>
        <location evidence="1">Nucleus</location>
    </subcellularLocation>
</comment>
<comment type="pathway">
    <text evidence="3">tRNA modification; 5-methoxycarbonylmethyl-2-thiouridine-tRNA biosynthesis.</text>
</comment>
<reference evidence="13 14" key="1">
    <citation type="journal article" date="2020" name="G3 (Bethesda)">
        <title>Improved Reference Genome for Cyclotella cryptica CCMP332, a Model for Cell Wall Morphogenesis, Salinity Adaptation, and Lipid Production in Diatoms (Bacillariophyta).</title>
        <authorList>
            <person name="Roberts W.R."/>
            <person name="Downey K.M."/>
            <person name="Ruck E.C."/>
            <person name="Traller J.C."/>
            <person name="Alverson A.J."/>
        </authorList>
    </citation>
    <scope>NUCLEOTIDE SEQUENCE [LARGE SCALE GENOMIC DNA]</scope>
    <source>
        <strain evidence="13 14">CCMP332</strain>
    </source>
</reference>
<evidence type="ECO:0000256" key="8">
    <source>
        <dbReference type="ARBA" id="ARBA00022694"/>
    </source>
</evidence>
<dbReference type="InterPro" id="IPR036322">
    <property type="entry name" value="WD40_repeat_dom_sf"/>
</dbReference>
<comment type="similarity">
    <text evidence="4">Belongs to the WD repeat ELP2 family.</text>
</comment>
<evidence type="ECO:0000256" key="12">
    <source>
        <dbReference type="SAM" id="MobiDB-lite"/>
    </source>
</evidence>
<dbReference type="InterPro" id="IPR001680">
    <property type="entry name" value="WD40_rpt"/>
</dbReference>
<comment type="caution">
    <text evidence="13">The sequence shown here is derived from an EMBL/GenBank/DDBJ whole genome shotgun (WGS) entry which is preliminary data.</text>
</comment>
<dbReference type="PANTHER" id="PTHR44111:SF1">
    <property type="entry name" value="ELONGATOR COMPLEX PROTEIN 2"/>
    <property type="match status" value="1"/>
</dbReference>
<dbReference type="Proteomes" id="UP001516023">
    <property type="component" value="Unassembled WGS sequence"/>
</dbReference>
<dbReference type="PROSITE" id="PS50294">
    <property type="entry name" value="WD_REPEATS_REGION"/>
    <property type="match status" value="3"/>
</dbReference>
<evidence type="ECO:0000256" key="1">
    <source>
        <dbReference type="ARBA" id="ARBA00004123"/>
    </source>
</evidence>
<gene>
    <name evidence="13" type="ORF">HJC23_004284</name>
</gene>
<organism evidence="13 14">
    <name type="scientific">Cyclotella cryptica</name>
    <dbReference type="NCBI Taxonomy" id="29204"/>
    <lineage>
        <taxon>Eukaryota</taxon>
        <taxon>Sar</taxon>
        <taxon>Stramenopiles</taxon>
        <taxon>Ochrophyta</taxon>
        <taxon>Bacillariophyta</taxon>
        <taxon>Coscinodiscophyceae</taxon>
        <taxon>Thalassiosirophycidae</taxon>
        <taxon>Stephanodiscales</taxon>
        <taxon>Stephanodiscaceae</taxon>
        <taxon>Cyclotella</taxon>
    </lineage>
</organism>
<evidence type="ECO:0000256" key="3">
    <source>
        <dbReference type="ARBA" id="ARBA00005043"/>
    </source>
</evidence>
<evidence type="ECO:0000313" key="13">
    <source>
        <dbReference type="EMBL" id="KAL3794907.1"/>
    </source>
</evidence>
<evidence type="ECO:0000313" key="14">
    <source>
        <dbReference type="Proteomes" id="UP001516023"/>
    </source>
</evidence>
<dbReference type="Pfam" id="PF00400">
    <property type="entry name" value="WD40"/>
    <property type="match status" value="4"/>
</dbReference>
<dbReference type="PANTHER" id="PTHR44111">
    <property type="entry name" value="ELONGATOR COMPLEX PROTEIN 2"/>
    <property type="match status" value="1"/>
</dbReference>
<protein>
    <recommendedName>
        <fullName evidence="5">Elongator complex protein 2</fullName>
    </recommendedName>
</protein>
<evidence type="ECO:0000256" key="10">
    <source>
        <dbReference type="ARBA" id="ARBA00023242"/>
    </source>
</evidence>
<dbReference type="PROSITE" id="PS50082">
    <property type="entry name" value="WD_REPEATS_2"/>
    <property type="match status" value="4"/>
</dbReference>
<evidence type="ECO:0000256" key="5">
    <source>
        <dbReference type="ARBA" id="ARBA00020267"/>
    </source>
</evidence>
<evidence type="ECO:0000256" key="4">
    <source>
        <dbReference type="ARBA" id="ARBA00005881"/>
    </source>
</evidence>
<keyword evidence="9" id="KW-0677">Repeat</keyword>
<feature type="repeat" description="WD" evidence="11">
    <location>
        <begin position="452"/>
        <end position="489"/>
    </location>
</feature>
<dbReference type="GO" id="GO:0008033">
    <property type="term" value="P:tRNA processing"/>
    <property type="evidence" value="ECO:0007669"/>
    <property type="project" value="UniProtKB-KW"/>
</dbReference>
<keyword evidence="14" id="KW-1185">Reference proteome</keyword>
<feature type="repeat" description="WD" evidence="11">
    <location>
        <begin position="834"/>
        <end position="865"/>
    </location>
</feature>
<feature type="repeat" description="WD" evidence="11">
    <location>
        <begin position="587"/>
        <end position="618"/>
    </location>
</feature>
<dbReference type="InterPro" id="IPR037289">
    <property type="entry name" value="Elp2"/>
</dbReference>
<evidence type="ECO:0000256" key="7">
    <source>
        <dbReference type="ARBA" id="ARBA00022574"/>
    </source>
</evidence>
<name>A0ABD3Q3G2_9STRA</name>
<dbReference type="GO" id="GO:0005737">
    <property type="term" value="C:cytoplasm"/>
    <property type="evidence" value="ECO:0007669"/>
    <property type="project" value="UniProtKB-SubCell"/>
</dbReference>
<feature type="compositionally biased region" description="Acidic residues" evidence="12">
    <location>
        <begin position="398"/>
        <end position="416"/>
    </location>
</feature>
<evidence type="ECO:0000256" key="2">
    <source>
        <dbReference type="ARBA" id="ARBA00004496"/>
    </source>
</evidence>
<evidence type="ECO:0000256" key="6">
    <source>
        <dbReference type="ARBA" id="ARBA00022490"/>
    </source>
</evidence>
<evidence type="ECO:0000256" key="11">
    <source>
        <dbReference type="PROSITE-ProRule" id="PRU00221"/>
    </source>
</evidence>
<dbReference type="Gene3D" id="2.130.10.10">
    <property type="entry name" value="YVTN repeat-like/Quinoprotein amine dehydrogenase"/>
    <property type="match status" value="4"/>
</dbReference>
<dbReference type="AlphaFoldDB" id="A0ABD3Q3G2"/>
<dbReference type="SMART" id="SM00320">
    <property type="entry name" value="WD40"/>
    <property type="match status" value="10"/>
</dbReference>
<accession>A0ABD3Q3G2</accession>
<dbReference type="SUPFAM" id="SSF50978">
    <property type="entry name" value="WD40 repeat-like"/>
    <property type="match status" value="2"/>
</dbReference>
<keyword evidence="10" id="KW-0539">Nucleus</keyword>
<evidence type="ECO:0000256" key="9">
    <source>
        <dbReference type="ARBA" id="ARBA00022737"/>
    </source>
</evidence>
<dbReference type="GO" id="GO:0005634">
    <property type="term" value="C:nucleus"/>
    <property type="evidence" value="ECO:0007669"/>
    <property type="project" value="UniProtKB-SubCell"/>
</dbReference>
<keyword evidence="8" id="KW-0819">tRNA processing</keyword>
<feature type="region of interest" description="Disordered" evidence="12">
    <location>
        <begin position="391"/>
        <end position="416"/>
    </location>
</feature>
<proteinExistence type="inferred from homology"/>
<keyword evidence="6" id="KW-0963">Cytoplasm</keyword>
<keyword evidence="7 11" id="KW-0853">WD repeat</keyword>
<sequence length="1064" mass="116154">MTSHQTTCTLSFHGAAANSCPHSLSWVRCPRLATAPDFGDATSNNEKCTILDDDHPERHPHSRDLSEVLLYPSSGVVNLCTATTTTAHCNSTPLTCVTRTLVTNTEANKSGNEGEKKVLARGEAAEDAAALRSITAIAWVDCGGGDSEDDANSFGIVAAFSDGTVTSWRWTYDRHGDFHGWKEYVLIGNDPSSSSTIIHQHESILTLQESIADVSAVSLNPSSWLVGTASSSGILLSLSHVSPNDDKQMIHTVWTRQIGTHSTSSIHITHINHECFIFAGSASPRHNKVWVYTLSYSSSNADRIDTTISRQDSKPSWVVLPTLIVEEPHYHGCLLGHQDWITCFAWLDDIHPSKCDNGRGKEALLASSGHDAKIRLWKFTSVTNEVMNASLNGQEATNDNDGETIDVDSGNDDEDEANIDDLEEEEGEARLIIHHSSSNAYGHTAVSLEALLIGHEEAVTSLSWRNTTTNPSAKPCLLSSSMDRTILLWMEEDYEQDQITSGVWVPISRVGSAGGILGGSIGASLMGFVDATFSPGADRIVGHGYGGSLHFWSVVANEENPAEDEDVEKYRKEDVLLSARWLADPCITGHFRQVQDLAWDPDGEYLLTVGSDQTARLWAEVPTSGSSCRWMEVGRPQVHGYDMTSIVCVGGQDNDDGEPRHRFVSGADEKVLRVFDAPVSTLRLLSSLKRLRKPAVREGPDESKDVSWRVERAFLPSLGLSNKATADTEHESSKYAGPTNDDEFVNSLNTIESKHSHEFKLPSERDLGVTTLWPETRKLFGHDSELVSLDAYRAPVGSNHPTLVASSCKARNDVASAAIRLWNVKLGKCVGVLKGGHRSTASTLSFSKDGKYLASSGKDRRICVWRRHGVDSSDGNDNLTLYELSAATESAHKRIVWSVHFCPAYSNILASGSRDGFVKVWRVSESDDGSETKMEEITCFEPSSKAEKKSEPVTAVAFAERVLTSKKPGDLTSFAILGIGTESGHIEVWSIPILTCHTTPDSEKQIVPTLLQSMTGDNSHFYTVNKIAWRPLVNDDSNGTDTVELSLASCGQDCGVRIFHFTII</sequence>
<dbReference type="InterPro" id="IPR015943">
    <property type="entry name" value="WD40/YVTN_repeat-like_dom_sf"/>
</dbReference>
<dbReference type="SUPFAM" id="SSF69322">
    <property type="entry name" value="Tricorn protease domain 2"/>
    <property type="match status" value="1"/>
</dbReference>
<dbReference type="EMBL" id="JABMIG020000076">
    <property type="protein sequence ID" value="KAL3794907.1"/>
    <property type="molecule type" value="Genomic_DNA"/>
</dbReference>
<feature type="repeat" description="WD" evidence="11">
    <location>
        <begin position="889"/>
        <end position="931"/>
    </location>
</feature>